<evidence type="ECO:0000256" key="2">
    <source>
        <dbReference type="RuleBase" id="RU000363"/>
    </source>
</evidence>
<dbReference type="AlphaFoldDB" id="A0A815GJL5"/>
<dbReference type="GO" id="GO:0008202">
    <property type="term" value="P:steroid metabolic process"/>
    <property type="evidence" value="ECO:0007669"/>
    <property type="project" value="TreeGrafter"/>
</dbReference>
<accession>A0A815GJL5</accession>
<dbReference type="PANTHER" id="PTHR43313:SF1">
    <property type="entry name" value="3BETA-HYDROXYSTEROID DEHYDROGENASE DHS-16"/>
    <property type="match status" value="1"/>
</dbReference>
<dbReference type="PROSITE" id="PS00061">
    <property type="entry name" value="ADH_SHORT"/>
    <property type="match status" value="1"/>
</dbReference>
<dbReference type="Proteomes" id="UP000681722">
    <property type="component" value="Unassembled WGS sequence"/>
</dbReference>
<keyword evidence="1" id="KW-0560">Oxidoreductase</keyword>
<comment type="similarity">
    <text evidence="2">Belongs to the short-chain dehydrogenases/reductases (SDR) family.</text>
</comment>
<sequence>MFALISLGLVFYTIYQLYQYLFPSPNIDPHGKYVLISGCDTGFGQTLAIELDQQGFNVFAGVYNPDSMVSLTNQLSSSATVFCLDITQPSQINAAFEMVREKTNTLHALVNNAGIDQDGMIDWITLDLMRNTMDVNFFGHVAMTKTFLPLLVNKRDSRVINLCSVAGYLAAPGMSSYCASKYALESFSDCLRREMLPWGLRVSIIEPSFMRTPILKGHVQRMRDMWSGLSTDIKDRWGEGFLEDLIKKRLNNVFIQYAENPIKVVHAVRHAVSSTVPHIRYRPGWQSSLLFFPLSMGPAWLVDQFFMDKGTDPSVLPAGVRTQIKA</sequence>
<proteinExistence type="inferred from homology"/>
<dbReference type="GO" id="GO:0016491">
    <property type="term" value="F:oxidoreductase activity"/>
    <property type="evidence" value="ECO:0007669"/>
    <property type="project" value="UniProtKB-KW"/>
</dbReference>
<dbReference type="Gene3D" id="3.40.50.720">
    <property type="entry name" value="NAD(P)-binding Rossmann-like Domain"/>
    <property type="match status" value="1"/>
</dbReference>
<organism evidence="3 5">
    <name type="scientific">Didymodactylos carnosus</name>
    <dbReference type="NCBI Taxonomy" id="1234261"/>
    <lineage>
        <taxon>Eukaryota</taxon>
        <taxon>Metazoa</taxon>
        <taxon>Spiralia</taxon>
        <taxon>Gnathifera</taxon>
        <taxon>Rotifera</taxon>
        <taxon>Eurotatoria</taxon>
        <taxon>Bdelloidea</taxon>
        <taxon>Philodinida</taxon>
        <taxon>Philodinidae</taxon>
        <taxon>Didymodactylos</taxon>
    </lineage>
</organism>
<dbReference type="EMBL" id="CAJOBC010057795">
    <property type="protein sequence ID" value="CAF4199132.1"/>
    <property type="molecule type" value="Genomic_DNA"/>
</dbReference>
<dbReference type="InterPro" id="IPR036291">
    <property type="entry name" value="NAD(P)-bd_dom_sf"/>
</dbReference>
<evidence type="ECO:0000313" key="3">
    <source>
        <dbReference type="EMBL" id="CAF1339406.1"/>
    </source>
</evidence>
<comment type="caution">
    <text evidence="3">The sequence shown here is derived from an EMBL/GenBank/DDBJ whole genome shotgun (WGS) entry which is preliminary data.</text>
</comment>
<dbReference type="PRINTS" id="PR00081">
    <property type="entry name" value="GDHRDH"/>
</dbReference>
<gene>
    <name evidence="3" type="ORF">GPM918_LOCUS30355</name>
    <name evidence="4" type="ORF">SRO942_LOCUS30965</name>
</gene>
<dbReference type="Pfam" id="PF00106">
    <property type="entry name" value="adh_short"/>
    <property type="match status" value="1"/>
</dbReference>
<protein>
    <submittedName>
        <fullName evidence="3">Uncharacterized protein</fullName>
    </submittedName>
</protein>
<dbReference type="OrthoDB" id="5296at2759"/>
<dbReference type="EMBL" id="CAJNOQ010014319">
    <property type="protein sequence ID" value="CAF1339406.1"/>
    <property type="molecule type" value="Genomic_DNA"/>
</dbReference>
<name>A0A815GJL5_9BILA</name>
<reference evidence="3" key="1">
    <citation type="submission" date="2021-02" db="EMBL/GenBank/DDBJ databases">
        <authorList>
            <person name="Nowell W R."/>
        </authorList>
    </citation>
    <scope>NUCLEOTIDE SEQUENCE</scope>
</reference>
<evidence type="ECO:0000256" key="1">
    <source>
        <dbReference type="ARBA" id="ARBA00023002"/>
    </source>
</evidence>
<dbReference type="InterPro" id="IPR020904">
    <property type="entry name" value="Sc_DH/Rdtase_CS"/>
</dbReference>
<evidence type="ECO:0000313" key="5">
    <source>
        <dbReference type="Proteomes" id="UP000663829"/>
    </source>
</evidence>
<dbReference type="Proteomes" id="UP000663829">
    <property type="component" value="Unassembled WGS sequence"/>
</dbReference>
<dbReference type="InterPro" id="IPR002347">
    <property type="entry name" value="SDR_fam"/>
</dbReference>
<dbReference type="SUPFAM" id="SSF51735">
    <property type="entry name" value="NAD(P)-binding Rossmann-fold domains"/>
    <property type="match status" value="1"/>
</dbReference>
<dbReference type="PANTHER" id="PTHR43313">
    <property type="entry name" value="SHORT-CHAIN DEHYDROGENASE/REDUCTASE FAMILY 9C"/>
    <property type="match status" value="1"/>
</dbReference>
<dbReference type="PRINTS" id="PR00080">
    <property type="entry name" value="SDRFAMILY"/>
</dbReference>
<evidence type="ECO:0000313" key="4">
    <source>
        <dbReference type="EMBL" id="CAF4199132.1"/>
    </source>
</evidence>
<keyword evidence="5" id="KW-1185">Reference proteome</keyword>